<dbReference type="PANTHER" id="PTHR24320">
    <property type="entry name" value="RETINOL DEHYDROGENASE"/>
    <property type="match status" value="1"/>
</dbReference>
<keyword evidence="3" id="KW-0560">Oxidoreductase</keyword>
<dbReference type="Proteomes" id="UP001201163">
    <property type="component" value="Unassembled WGS sequence"/>
</dbReference>
<comment type="caution">
    <text evidence="4">The sequence shown here is derived from an EMBL/GenBank/DDBJ whole genome shotgun (WGS) entry which is preliminary data.</text>
</comment>
<reference evidence="4" key="1">
    <citation type="submission" date="2022-01" db="EMBL/GenBank/DDBJ databases">
        <title>Comparative genomics reveals a dynamic genome evolution in the ectomycorrhizal milk-cap (Lactarius) mushrooms.</title>
        <authorList>
            <consortium name="DOE Joint Genome Institute"/>
            <person name="Lebreton A."/>
            <person name="Tang N."/>
            <person name="Kuo A."/>
            <person name="LaButti K."/>
            <person name="Drula E."/>
            <person name="Barry K."/>
            <person name="Clum A."/>
            <person name="Lipzen A."/>
            <person name="Mousain D."/>
            <person name="Ng V."/>
            <person name="Wang R."/>
            <person name="Wang X."/>
            <person name="Dai Y."/>
            <person name="Henrissat B."/>
            <person name="Grigoriev I.V."/>
            <person name="Guerin-Laguette A."/>
            <person name="Yu F."/>
            <person name="Martin F.M."/>
        </authorList>
    </citation>
    <scope>NUCLEOTIDE SEQUENCE</scope>
    <source>
        <strain evidence="4">QP</strain>
    </source>
</reference>
<evidence type="ECO:0000256" key="2">
    <source>
        <dbReference type="ARBA" id="ARBA00022857"/>
    </source>
</evidence>
<dbReference type="AlphaFoldDB" id="A0AAD4LRL4"/>
<evidence type="ECO:0000313" key="5">
    <source>
        <dbReference type="Proteomes" id="UP001201163"/>
    </source>
</evidence>
<dbReference type="PANTHER" id="PTHR24320:SF282">
    <property type="entry name" value="WW DOMAIN-CONTAINING OXIDOREDUCTASE"/>
    <property type="match status" value="1"/>
</dbReference>
<dbReference type="SUPFAM" id="SSF51735">
    <property type="entry name" value="NAD(P)-binding Rossmann-fold domains"/>
    <property type="match status" value="1"/>
</dbReference>
<evidence type="ECO:0000313" key="4">
    <source>
        <dbReference type="EMBL" id="KAH8998022.1"/>
    </source>
</evidence>
<proteinExistence type="inferred from homology"/>
<feature type="non-terminal residue" evidence="4">
    <location>
        <position position="1"/>
    </location>
</feature>
<sequence>QVYFAARSEETAANAIARTEKEGLGEHPGELVWLPIDLTDPHQAKAAAERSIKRENKLDILEVEAHFAVHISPFLITRTLLPVMEKTALKPGSDVRIENVTSVSHRWVPKPQYDSLESSNNDFTNTWRSKLNVYSYTKLANALWSNELQRRFDAEKIPITAMSVHPGKGNVKLFKSLTLGKLINWGFSPVFISPHDDGYTPTWAAATRQVFEERDKCKGKYLVPYGTIEEVSKDAQREDLAKELYEMIEKVLKDFDWLEKEMH</sequence>
<dbReference type="InterPro" id="IPR036291">
    <property type="entry name" value="NAD(P)-bd_dom_sf"/>
</dbReference>
<organism evidence="4 5">
    <name type="scientific">Lactarius akahatsu</name>
    <dbReference type="NCBI Taxonomy" id="416441"/>
    <lineage>
        <taxon>Eukaryota</taxon>
        <taxon>Fungi</taxon>
        <taxon>Dikarya</taxon>
        <taxon>Basidiomycota</taxon>
        <taxon>Agaricomycotina</taxon>
        <taxon>Agaricomycetes</taxon>
        <taxon>Russulales</taxon>
        <taxon>Russulaceae</taxon>
        <taxon>Lactarius</taxon>
    </lineage>
</organism>
<evidence type="ECO:0000256" key="3">
    <source>
        <dbReference type="ARBA" id="ARBA00023002"/>
    </source>
</evidence>
<name>A0AAD4LRL4_9AGAM</name>
<keyword evidence="2" id="KW-0521">NADP</keyword>
<evidence type="ECO:0000256" key="1">
    <source>
        <dbReference type="ARBA" id="ARBA00006484"/>
    </source>
</evidence>
<comment type="similarity">
    <text evidence="1">Belongs to the short-chain dehydrogenases/reductases (SDR) family.</text>
</comment>
<protein>
    <submittedName>
        <fullName evidence="4">Uncharacterized protein</fullName>
    </submittedName>
</protein>
<dbReference type="EMBL" id="JAKELL010000006">
    <property type="protein sequence ID" value="KAH8998022.1"/>
    <property type="molecule type" value="Genomic_DNA"/>
</dbReference>
<gene>
    <name evidence="4" type="ORF">EDB92DRAFT_1792241</name>
</gene>
<dbReference type="Gene3D" id="3.40.50.720">
    <property type="entry name" value="NAD(P)-binding Rossmann-like Domain"/>
    <property type="match status" value="1"/>
</dbReference>
<accession>A0AAD4LRL4</accession>
<dbReference type="GO" id="GO:0016491">
    <property type="term" value="F:oxidoreductase activity"/>
    <property type="evidence" value="ECO:0007669"/>
    <property type="project" value="UniProtKB-KW"/>
</dbReference>
<keyword evidence="5" id="KW-1185">Reference proteome</keyword>